<comment type="caution">
    <text evidence="2">The sequence shown here is derived from an EMBL/GenBank/DDBJ whole genome shotgun (WGS) entry which is preliminary data.</text>
</comment>
<dbReference type="EMBL" id="VSSQ01037565">
    <property type="protein sequence ID" value="MPM90285.1"/>
    <property type="molecule type" value="Genomic_DNA"/>
</dbReference>
<name>A0A645DLZ5_9ZZZZ</name>
<keyword evidence="1" id="KW-0472">Membrane</keyword>
<sequence length="122" mass="14885">MNPLRLFDYCYYRIAFLYEDIYLEHQKELAGIAFLSFFQILNTITIISLIFQSTFVRIIPEFHFFGYIIILIFNYVRYKKITSYSKLHERWKNERYYLRVLHNLLVILYIILSCVFLVIATS</sequence>
<keyword evidence="1" id="KW-0812">Transmembrane</keyword>
<evidence type="ECO:0000256" key="1">
    <source>
        <dbReference type="SAM" id="Phobius"/>
    </source>
</evidence>
<feature type="transmembrane region" description="Helical" evidence="1">
    <location>
        <begin position="96"/>
        <end position="120"/>
    </location>
</feature>
<dbReference type="AlphaFoldDB" id="A0A645DLZ5"/>
<gene>
    <name evidence="2" type="ORF">SDC9_137406</name>
</gene>
<protein>
    <submittedName>
        <fullName evidence="2">Uncharacterized protein</fullName>
    </submittedName>
</protein>
<accession>A0A645DLZ5</accession>
<proteinExistence type="predicted"/>
<feature type="transmembrane region" description="Helical" evidence="1">
    <location>
        <begin position="29"/>
        <end position="52"/>
    </location>
</feature>
<organism evidence="2">
    <name type="scientific">bioreactor metagenome</name>
    <dbReference type="NCBI Taxonomy" id="1076179"/>
    <lineage>
        <taxon>unclassified sequences</taxon>
        <taxon>metagenomes</taxon>
        <taxon>ecological metagenomes</taxon>
    </lineage>
</organism>
<reference evidence="2" key="1">
    <citation type="submission" date="2019-08" db="EMBL/GenBank/DDBJ databases">
        <authorList>
            <person name="Kucharzyk K."/>
            <person name="Murdoch R.W."/>
            <person name="Higgins S."/>
            <person name="Loffler F."/>
        </authorList>
    </citation>
    <scope>NUCLEOTIDE SEQUENCE</scope>
</reference>
<keyword evidence="1" id="KW-1133">Transmembrane helix</keyword>
<feature type="transmembrane region" description="Helical" evidence="1">
    <location>
        <begin position="58"/>
        <end position="76"/>
    </location>
</feature>
<evidence type="ECO:0000313" key="2">
    <source>
        <dbReference type="EMBL" id="MPM90285.1"/>
    </source>
</evidence>